<evidence type="ECO:0000313" key="10">
    <source>
        <dbReference type="Proteomes" id="UP000278962"/>
    </source>
</evidence>
<keyword evidence="6 8" id="KW-1133">Transmembrane helix</keyword>
<dbReference type="GO" id="GO:0005886">
    <property type="term" value="C:plasma membrane"/>
    <property type="evidence" value="ECO:0007669"/>
    <property type="project" value="UniProtKB-SubCell"/>
</dbReference>
<comment type="similarity">
    <text evidence="2">Belongs to the autoinducer-2 exporter (AI-2E) (TC 2.A.86) family.</text>
</comment>
<accession>A0A660LHC5</accession>
<gene>
    <name evidence="9" type="ORF">C8N24_3505</name>
</gene>
<dbReference type="Proteomes" id="UP000278962">
    <property type="component" value="Unassembled WGS sequence"/>
</dbReference>
<organism evidence="9 10">
    <name type="scientific">Solirubrobacter pauli</name>
    <dbReference type="NCBI Taxonomy" id="166793"/>
    <lineage>
        <taxon>Bacteria</taxon>
        <taxon>Bacillati</taxon>
        <taxon>Actinomycetota</taxon>
        <taxon>Thermoleophilia</taxon>
        <taxon>Solirubrobacterales</taxon>
        <taxon>Solirubrobacteraceae</taxon>
        <taxon>Solirubrobacter</taxon>
    </lineage>
</organism>
<feature type="transmembrane region" description="Helical" evidence="8">
    <location>
        <begin position="68"/>
        <end position="89"/>
    </location>
</feature>
<evidence type="ECO:0000256" key="4">
    <source>
        <dbReference type="ARBA" id="ARBA00022475"/>
    </source>
</evidence>
<evidence type="ECO:0000256" key="1">
    <source>
        <dbReference type="ARBA" id="ARBA00004651"/>
    </source>
</evidence>
<feature type="transmembrane region" description="Helical" evidence="8">
    <location>
        <begin position="232"/>
        <end position="251"/>
    </location>
</feature>
<keyword evidence="3" id="KW-0813">Transport</keyword>
<proteinExistence type="inferred from homology"/>
<evidence type="ECO:0000313" key="9">
    <source>
        <dbReference type="EMBL" id="RKQ93635.1"/>
    </source>
</evidence>
<dbReference type="GO" id="GO:0055085">
    <property type="term" value="P:transmembrane transport"/>
    <property type="evidence" value="ECO:0007669"/>
    <property type="project" value="TreeGrafter"/>
</dbReference>
<keyword evidence="4" id="KW-1003">Cell membrane</keyword>
<dbReference type="AlphaFoldDB" id="A0A660LHC5"/>
<evidence type="ECO:0000256" key="6">
    <source>
        <dbReference type="ARBA" id="ARBA00022989"/>
    </source>
</evidence>
<sequence>MRVEPAFSPRNIVRALFIVVFFALALWLVFLLRKPISWVLIAIFLAVALSGPVNWLSQWMKRGFAITVVYLALLLVPIGIGALIVPPLVTQTNNLVQNLPEYAQDAQDYVERNERLRSLEQDYNITGKLQEEAEKLPGRIGDAANVLGDIGLGVVNSLFSLFTILVLTAFLLGSGRHWVQRAIDLRPPRHAARIRTAVDHMGKAVGAYVGGVLAQATVAAIAAYIVLIILDVPFAAALAIIIFFADLVPLVGATIGAVLVGVVTVFADFPTATIVWAIYSIIYQQVENTLIQPQIQKRAVNVHPFIVLVAVLFGSTLLGVLGALVAIPVAASVQIAIREWWDYRHDQHVAELTAGAMPPGDIEPPKPAPA</sequence>
<evidence type="ECO:0000256" key="8">
    <source>
        <dbReference type="SAM" id="Phobius"/>
    </source>
</evidence>
<evidence type="ECO:0000256" key="2">
    <source>
        <dbReference type="ARBA" id="ARBA00009773"/>
    </source>
</evidence>
<comment type="caution">
    <text evidence="9">The sequence shown here is derived from an EMBL/GenBank/DDBJ whole genome shotgun (WGS) entry which is preliminary data.</text>
</comment>
<evidence type="ECO:0000256" key="3">
    <source>
        <dbReference type="ARBA" id="ARBA00022448"/>
    </source>
</evidence>
<feature type="transmembrane region" description="Helical" evidence="8">
    <location>
        <begin position="12"/>
        <end position="30"/>
    </location>
</feature>
<reference evidence="9 10" key="1">
    <citation type="submission" date="2018-10" db="EMBL/GenBank/DDBJ databases">
        <title>Genomic Encyclopedia of Archaeal and Bacterial Type Strains, Phase II (KMG-II): from individual species to whole genera.</title>
        <authorList>
            <person name="Goeker M."/>
        </authorList>
    </citation>
    <scope>NUCLEOTIDE SEQUENCE [LARGE SCALE GENOMIC DNA]</scope>
    <source>
        <strain evidence="9 10">DSM 14954</strain>
    </source>
</reference>
<evidence type="ECO:0000256" key="5">
    <source>
        <dbReference type="ARBA" id="ARBA00022692"/>
    </source>
</evidence>
<comment type="subcellular location">
    <subcellularLocation>
        <location evidence="1">Cell membrane</location>
        <topology evidence="1">Multi-pass membrane protein</topology>
    </subcellularLocation>
</comment>
<feature type="transmembrane region" description="Helical" evidence="8">
    <location>
        <begin position="150"/>
        <end position="172"/>
    </location>
</feature>
<dbReference type="EMBL" id="RBIL01000001">
    <property type="protein sequence ID" value="RKQ93635.1"/>
    <property type="molecule type" value="Genomic_DNA"/>
</dbReference>
<feature type="transmembrane region" description="Helical" evidence="8">
    <location>
        <begin position="36"/>
        <end position="56"/>
    </location>
</feature>
<dbReference type="PANTHER" id="PTHR21716:SF53">
    <property type="entry name" value="PERMEASE PERM-RELATED"/>
    <property type="match status" value="1"/>
</dbReference>
<protein>
    <submittedName>
        <fullName evidence="9">Putative PurR-regulated permease PerM</fullName>
    </submittedName>
</protein>
<evidence type="ECO:0000256" key="7">
    <source>
        <dbReference type="ARBA" id="ARBA00023136"/>
    </source>
</evidence>
<keyword evidence="7 8" id="KW-0472">Membrane</keyword>
<name>A0A660LHC5_9ACTN</name>
<dbReference type="PANTHER" id="PTHR21716">
    <property type="entry name" value="TRANSMEMBRANE PROTEIN"/>
    <property type="match status" value="1"/>
</dbReference>
<keyword evidence="5 8" id="KW-0812">Transmembrane</keyword>
<keyword evidence="10" id="KW-1185">Reference proteome</keyword>
<dbReference type="InterPro" id="IPR002549">
    <property type="entry name" value="AI-2E-like"/>
</dbReference>
<feature type="transmembrane region" description="Helical" evidence="8">
    <location>
        <begin position="205"/>
        <end position="226"/>
    </location>
</feature>
<dbReference type="Pfam" id="PF01594">
    <property type="entry name" value="AI-2E_transport"/>
    <property type="match status" value="1"/>
</dbReference>
<feature type="transmembrane region" description="Helical" evidence="8">
    <location>
        <begin position="302"/>
        <end position="331"/>
    </location>
</feature>